<keyword evidence="2" id="KW-0472">Membrane</keyword>
<accession>A0ABP7KX89</accession>
<sequence length="203" mass="20199">MTTDTATTTEATTTTPDEAGRYRFRPAGRHRKPSRRRVVLAVGGFALAAGALSLVRLAPESVTGGGGTVEAEPRIEATDTAATVETGPATDGRHPSGTTGTETTTTVSSATAMGATSTSAGPSAQPSSAAARVTDPATGIPEAPSAPTPSRTTRPPTDTTPAAPVPIPSATATTQVPVPEQDPPGLCVPIVGLCVRGLPILGP</sequence>
<dbReference type="Proteomes" id="UP001501563">
    <property type="component" value="Unassembled WGS sequence"/>
</dbReference>
<name>A0ABP7KX89_9ACTN</name>
<feature type="region of interest" description="Disordered" evidence="1">
    <location>
        <begin position="61"/>
        <end position="184"/>
    </location>
</feature>
<comment type="caution">
    <text evidence="3">The sequence shown here is derived from an EMBL/GenBank/DDBJ whole genome shotgun (WGS) entry which is preliminary data.</text>
</comment>
<reference evidence="4" key="1">
    <citation type="journal article" date="2019" name="Int. J. Syst. Evol. Microbiol.">
        <title>The Global Catalogue of Microorganisms (GCM) 10K type strain sequencing project: providing services to taxonomists for standard genome sequencing and annotation.</title>
        <authorList>
            <consortium name="The Broad Institute Genomics Platform"/>
            <consortium name="The Broad Institute Genome Sequencing Center for Infectious Disease"/>
            <person name="Wu L."/>
            <person name="Ma J."/>
        </authorList>
    </citation>
    <scope>NUCLEOTIDE SEQUENCE [LARGE SCALE GENOMIC DNA]</scope>
    <source>
        <strain evidence="4">JCM 16578</strain>
    </source>
</reference>
<feature type="region of interest" description="Disordered" evidence="1">
    <location>
        <begin position="1"/>
        <end position="36"/>
    </location>
</feature>
<keyword evidence="4" id="KW-1185">Reference proteome</keyword>
<protein>
    <submittedName>
        <fullName evidence="3">Uncharacterized protein</fullName>
    </submittedName>
</protein>
<keyword evidence="2" id="KW-0812">Transmembrane</keyword>
<gene>
    <name evidence="3" type="ORF">GCM10022207_64460</name>
</gene>
<proteinExistence type="predicted"/>
<feature type="compositionally biased region" description="Low complexity" evidence="1">
    <location>
        <begin position="141"/>
        <end position="162"/>
    </location>
</feature>
<feature type="compositionally biased region" description="Low complexity" evidence="1">
    <location>
        <begin position="1"/>
        <end position="17"/>
    </location>
</feature>
<evidence type="ECO:0000313" key="3">
    <source>
        <dbReference type="EMBL" id="GAA3888123.1"/>
    </source>
</evidence>
<feature type="compositionally biased region" description="Basic residues" evidence="1">
    <location>
        <begin position="22"/>
        <end position="36"/>
    </location>
</feature>
<keyword evidence="2" id="KW-1133">Transmembrane helix</keyword>
<evidence type="ECO:0000256" key="2">
    <source>
        <dbReference type="SAM" id="Phobius"/>
    </source>
</evidence>
<evidence type="ECO:0000313" key="4">
    <source>
        <dbReference type="Proteomes" id="UP001501563"/>
    </source>
</evidence>
<dbReference type="RefSeq" id="WP_345552858.1">
    <property type="nucleotide sequence ID" value="NZ_BAAAZA010000024.1"/>
</dbReference>
<organism evidence="3 4">
    <name type="scientific">Streptomyces lannensis</name>
    <dbReference type="NCBI Taxonomy" id="766498"/>
    <lineage>
        <taxon>Bacteria</taxon>
        <taxon>Bacillati</taxon>
        <taxon>Actinomycetota</taxon>
        <taxon>Actinomycetes</taxon>
        <taxon>Kitasatosporales</taxon>
        <taxon>Streptomycetaceae</taxon>
        <taxon>Streptomyces</taxon>
    </lineage>
</organism>
<dbReference type="EMBL" id="BAAAZA010000024">
    <property type="protein sequence ID" value="GAA3888123.1"/>
    <property type="molecule type" value="Genomic_DNA"/>
</dbReference>
<feature type="transmembrane region" description="Helical" evidence="2">
    <location>
        <begin position="38"/>
        <end position="58"/>
    </location>
</feature>
<evidence type="ECO:0000256" key="1">
    <source>
        <dbReference type="SAM" id="MobiDB-lite"/>
    </source>
</evidence>
<feature type="compositionally biased region" description="Low complexity" evidence="1">
    <location>
        <begin position="95"/>
        <end position="131"/>
    </location>
</feature>